<dbReference type="KEGG" id="plue:EWM63_23730"/>
<dbReference type="OrthoDB" id="8752741at2"/>
<organism evidence="2 3">
    <name type="scientific">Pseudoduganella lutea</name>
    <dbReference type="NCBI Taxonomy" id="321985"/>
    <lineage>
        <taxon>Bacteria</taxon>
        <taxon>Pseudomonadati</taxon>
        <taxon>Pseudomonadota</taxon>
        <taxon>Betaproteobacteria</taxon>
        <taxon>Burkholderiales</taxon>
        <taxon>Oxalobacteraceae</taxon>
        <taxon>Telluria group</taxon>
        <taxon>Pseudoduganella</taxon>
    </lineage>
</organism>
<name>A0A4P6L472_9BURK</name>
<feature type="region of interest" description="Disordered" evidence="1">
    <location>
        <begin position="1"/>
        <end position="22"/>
    </location>
</feature>
<evidence type="ECO:0000313" key="3">
    <source>
        <dbReference type="Proteomes" id="UP000290637"/>
    </source>
</evidence>
<evidence type="ECO:0000256" key="1">
    <source>
        <dbReference type="SAM" id="MobiDB-lite"/>
    </source>
</evidence>
<evidence type="ECO:0008006" key="4">
    <source>
        <dbReference type="Google" id="ProtNLM"/>
    </source>
</evidence>
<dbReference type="AlphaFoldDB" id="A0A4P6L472"/>
<proteinExistence type="predicted"/>
<reference evidence="2 3" key="1">
    <citation type="submission" date="2019-02" db="EMBL/GenBank/DDBJ databases">
        <title>Draft Genome Sequences of Six Type Strains of the Genus Massilia.</title>
        <authorList>
            <person name="Miess H."/>
            <person name="Frediansyhah A."/>
            <person name="Gross H."/>
        </authorList>
    </citation>
    <scope>NUCLEOTIDE SEQUENCE [LARGE SCALE GENOMIC DNA]</scope>
    <source>
        <strain evidence="2 3">DSM 17473</strain>
    </source>
</reference>
<dbReference type="EMBL" id="CP035913">
    <property type="protein sequence ID" value="QBE65622.1"/>
    <property type="molecule type" value="Genomic_DNA"/>
</dbReference>
<dbReference type="RefSeq" id="WP_130188732.1">
    <property type="nucleotide sequence ID" value="NZ_CP035913.1"/>
</dbReference>
<keyword evidence="3" id="KW-1185">Reference proteome</keyword>
<evidence type="ECO:0000313" key="2">
    <source>
        <dbReference type="EMBL" id="QBE65622.1"/>
    </source>
</evidence>
<accession>A0A4P6L472</accession>
<protein>
    <recommendedName>
        <fullName evidence="4">Protein phosphatase 2C domain-containing protein</fullName>
    </recommendedName>
</protein>
<sequence>MNDRPATTSRIDRISGGATPGHNEDHVAVFDSATATDLVVLDGATPVAERNYIDGGGDVVWFVHRFAAALAPAIQAGLGQHAAVHAAIDSVRTEFFARVNGATIPAHALPIAALTWIRATRDGLLHLYCLGDCITLMRLPDGNVVDLDPWVNPQEAVLRAEIATLRAAGIDDPAARHARLLPMLRARRADQNGSAQPSILCLQPQGPFAARQHVVPAPAGAVLLGMTDGFYRLVDPYALHTPASLVRACEERGLEAALLALRAHEAAMAAGLSVKRADDASAVMWRA</sequence>
<gene>
    <name evidence="2" type="ORF">EWM63_23730</name>
</gene>
<dbReference type="Proteomes" id="UP000290637">
    <property type="component" value="Chromosome"/>
</dbReference>